<dbReference type="InterPro" id="IPR017981">
    <property type="entry name" value="GPCR_2-like_7TM"/>
</dbReference>
<dbReference type="GO" id="GO:0008083">
    <property type="term" value="F:growth factor activity"/>
    <property type="evidence" value="ECO:0007669"/>
    <property type="project" value="InterPro"/>
</dbReference>
<evidence type="ECO:0000256" key="4">
    <source>
        <dbReference type="ARBA" id="ARBA00023136"/>
    </source>
</evidence>
<keyword evidence="8" id="KW-1185">Reference proteome</keyword>
<dbReference type="PANTHER" id="PTHR45902:SF1">
    <property type="entry name" value="LATROPHILIN RECEPTOR-LIKE PROTEIN A"/>
    <property type="match status" value="1"/>
</dbReference>
<keyword evidence="2 5" id="KW-0812">Transmembrane</keyword>
<comment type="caution">
    <text evidence="7">The sequence shown here is derived from an EMBL/GenBank/DDBJ whole genome shotgun (WGS) entry which is preliminary data.</text>
</comment>
<dbReference type="InterPro" id="IPR017948">
    <property type="entry name" value="TGFb_CS"/>
</dbReference>
<proteinExistence type="predicted"/>
<dbReference type="OrthoDB" id="6155919at2759"/>
<feature type="domain" description="G-protein coupled receptors family 2 profile 2" evidence="6">
    <location>
        <begin position="649"/>
        <end position="885"/>
    </location>
</feature>
<feature type="transmembrane region" description="Helical" evidence="5">
    <location>
        <begin position="787"/>
        <end position="813"/>
    </location>
</feature>
<evidence type="ECO:0000256" key="5">
    <source>
        <dbReference type="SAM" id="Phobius"/>
    </source>
</evidence>
<dbReference type="PROSITE" id="PS50261">
    <property type="entry name" value="G_PROTEIN_RECEP_F2_4"/>
    <property type="match status" value="1"/>
</dbReference>
<feature type="transmembrane region" description="Helical" evidence="5">
    <location>
        <begin position="722"/>
        <end position="741"/>
    </location>
</feature>
<dbReference type="InterPro" id="IPR000832">
    <property type="entry name" value="GPCR_2_secretin-like"/>
</dbReference>
<organism evidence="7 8">
    <name type="scientific">Candidula unifasciata</name>
    <dbReference type="NCBI Taxonomy" id="100452"/>
    <lineage>
        <taxon>Eukaryota</taxon>
        <taxon>Metazoa</taxon>
        <taxon>Spiralia</taxon>
        <taxon>Lophotrochozoa</taxon>
        <taxon>Mollusca</taxon>
        <taxon>Gastropoda</taxon>
        <taxon>Heterobranchia</taxon>
        <taxon>Euthyneura</taxon>
        <taxon>Panpulmonata</taxon>
        <taxon>Eupulmonata</taxon>
        <taxon>Stylommatophora</taxon>
        <taxon>Helicina</taxon>
        <taxon>Helicoidea</taxon>
        <taxon>Geomitridae</taxon>
        <taxon>Candidula</taxon>
    </lineage>
</organism>
<evidence type="ECO:0000259" key="6">
    <source>
        <dbReference type="PROSITE" id="PS50261"/>
    </source>
</evidence>
<dbReference type="GO" id="GO:0004930">
    <property type="term" value="F:G protein-coupled receptor activity"/>
    <property type="evidence" value="ECO:0007669"/>
    <property type="project" value="InterPro"/>
</dbReference>
<feature type="transmembrane region" description="Helical" evidence="5">
    <location>
        <begin position="681"/>
        <end position="702"/>
    </location>
</feature>
<dbReference type="PROSITE" id="PS00250">
    <property type="entry name" value="TGF_BETA_1"/>
    <property type="match status" value="1"/>
</dbReference>
<dbReference type="EMBL" id="CAJHNH020008558">
    <property type="protein sequence ID" value="CAG5136682.1"/>
    <property type="molecule type" value="Genomic_DNA"/>
</dbReference>
<protein>
    <recommendedName>
        <fullName evidence="6">G-protein coupled receptors family 2 profile 2 domain-containing protein</fullName>
    </recommendedName>
</protein>
<reference evidence="7" key="1">
    <citation type="submission" date="2021-04" db="EMBL/GenBank/DDBJ databases">
        <authorList>
            <consortium name="Molecular Ecology Group"/>
        </authorList>
    </citation>
    <scope>NUCLEOTIDE SEQUENCE</scope>
</reference>
<evidence type="ECO:0000313" key="8">
    <source>
        <dbReference type="Proteomes" id="UP000678393"/>
    </source>
</evidence>
<dbReference type="Gene3D" id="1.20.1070.10">
    <property type="entry name" value="Rhodopsin 7-helix transmembrane proteins"/>
    <property type="match status" value="1"/>
</dbReference>
<evidence type="ECO:0000256" key="3">
    <source>
        <dbReference type="ARBA" id="ARBA00022989"/>
    </source>
</evidence>
<comment type="subcellular location">
    <subcellularLocation>
        <location evidence="1">Membrane</location>
        <topology evidence="1">Multi-pass membrane protein</topology>
    </subcellularLocation>
</comment>
<evidence type="ECO:0000256" key="2">
    <source>
        <dbReference type="ARBA" id="ARBA00022692"/>
    </source>
</evidence>
<dbReference type="AlphaFoldDB" id="A0A8S4A9V8"/>
<accession>A0A8S4A9V8</accession>
<feature type="transmembrane region" description="Helical" evidence="5">
    <location>
        <begin position="865"/>
        <end position="883"/>
    </location>
</feature>
<dbReference type="Proteomes" id="UP000678393">
    <property type="component" value="Unassembled WGS sequence"/>
</dbReference>
<dbReference type="InterPro" id="IPR053231">
    <property type="entry name" value="GPCR_LN-TM7"/>
</dbReference>
<dbReference type="PANTHER" id="PTHR45902">
    <property type="entry name" value="LATROPHILIN RECEPTOR-LIKE PROTEIN A"/>
    <property type="match status" value="1"/>
</dbReference>
<keyword evidence="3 5" id="KW-1133">Transmembrane helix</keyword>
<dbReference type="CDD" id="cd15039">
    <property type="entry name" value="7tmB3_Methuselah-like"/>
    <property type="match status" value="1"/>
</dbReference>
<evidence type="ECO:0000313" key="7">
    <source>
        <dbReference type="EMBL" id="CAG5136682.1"/>
    </source>
</evidence>
<keyword evidence="4 5" id="KW-0472">Membrane</keyword>
<name>A0A8S4A9V8_9EUPU</name>
<evidence type="ECO:0000256" key="1">
    <source>
        <dbReference type="ARBA" id="ARBA00004141"/>
    </source>
</evidence>
<dbReference type="Pfam" id="PF00002">
    <property type="entry name" value="7tm_2"/>
    <property type="match status" value="1"/>
</dbReference>
<feature type="transmembrane region" description="Helical" evidence="5">
    <location>
        <begin position="651"/>
        <end position="674"/>
    </location>
</feature>
<sequence>MCTNLLPGLTIRNITNSSKNTLDGAKYFNSFPVYKEKSEIITWNKSVLQPRDYQRLFCPGRCQEDRFVILDGYGTCSTIKCFPCDCDKPKCQIYGTCCPDIEDNSNGVVGYRRRAQNTSHSTATNCSNASQEFVQTNKVLETLQIGEKVSLYCNRYNDDTSYLTIRSCPNYYPNNSFSLWEYSVVCQHYQKVYMAKNDVEFLRLSLRNDSSCYLKQIPPLGYNHYMCEPGWFNPIVSKCNVTGKWATYDNDIVTSCAEPDTLLGHACFTGLLTTVCYKNVFCAICNMHDYPEWLNACGRNQVLANPFYLLPLSLLFNFGHRKLQRNSPVLLQHNTSDFEWKSLDGRILSLECSPGKNLFNGNCSSVIEAVSGLAYNISILYVPKSSQILAVNGSEIFSLKSANDVDYWRPFSAQLMEKVNKIFLEQQDYMELSSRTIFPQTSDQLWNESLKQTNHGTIRKLHTSVWYHLRGFIIASGGTRRDEFENNIMRQLIKEELFVESDVNMSLRFKAVIIKENQKHLLGDYYIKKNNLTYLDTKLESKRIVNRKFDINQLKSYCLTISPELSCPFVTFTKSDYITYVRNDQFPPAMTITLKLKRSEMIFKEADELNFVSFTDAGDLRVCHHLLKHKLSHLTSVRVSDSTTFFRVLEILTITCISVSMLSLVLTFLTYVLLSELRNSAGHNIICLCISLFLAQASLIVASQIEKTGFFCTVSGISIHYFWLNVFCWCFTCSYNMFCVFSAKTRTTRSSSWYKKEMAMKLFFCSAAPALVVSLVIHCSLDSPLLVYITLFTPILGILISNFVFYLISVIEIHNVRKLQTQKFLSKHESSKSIYIYLKLSTVTGIFWILTLIAEATDIDALRVFAILLNGLQGVFIFVSFVCNKRVLKMYKDQIELNRNSRLAASTINISSETNFEVGVHLP</sequence>
<dbReference type="GO" id="GO:0007166">
    <property type="term" value="P:cell surface receptor signaling pathway"/>
    <property type="evidence" value="ECO:0007669"/>
    <property type="project" value="InterPro"/>
</dbReference>
<feature type="transmembrane region" description="Helical" evidence="5">
    <location>
        <begin position="834"/>
        <end position="853"/>
    </location>
</feature>
<gene>
    <name evidence="7" type="ORF">CUNI_LOCUS22240</name>
</gene>
<feature type="transmembrane region" description="Helical" evidence="5">
    <location>
        <begin position="762"/>
        <end position="781"/>
    </location>
</feature>
<dbReference type="GO" id="GO:0016020">
    <property type="term" value="C:membrane"/>
    <property type="evidence" value="ECO:0007669"/>
    <property type="project" value="UniProtKB-SubCell"/>
</dbReference>